<name>A0ABW9UVN0_9SPHN</name>
<gene>
    <name evidence="2" type="ORF">GRI72_02185</name>
</gene>
<dbReference type="SUPFAM" id="SSF55729">
    <property type="entry name" value="Acyl-CoA N-acyltransferases (Nat)"/>
    <property type="match status" value="1"/>
</dbReference>
<keyword evidence="3" id="KW-1185">Reference proteome</keyword>
<comment type="caution">
    <text evidence="2">The sequence shown here is derived from an EMBL/GenBank/DDBJ whole genome shotgun (WGS) entry which is preliminary data.</text>
</comment>
<dbReference type="InterPro" id="IPR000182">
    <property type="entry name" value="GNAT_dom"/>
</dbReference>
<dbReference type="Proteomes" id="UP000444401">
    <property type="component" value="Unassembled WGS sequence"/>
</dbReference>
<dbReference type="InterPro" id="IPR038740">
    <property type="entry name" value="BioF2-like_GNAT_dom"/>
</dbReference>
<dbReference type="EMBL" id="WTYO01000001">
    <property type="protein sequence ID" value="MXO67640.1"/>
    <property type="molecule type" value="Genomic_DNA"/>
</dbReference>
<dbReference type="RefSeq" id="WP_160732273.1">
    <property type="nucleotide sequence ID" value="NZ_WTYO01000001.1"/>
</dbReference>
<evidence type="ECO:0000259" key="1">
    <source>
        <dbReference type="PROSITE" id="PS51186"/>
    </source>
</evidence>
<feature type="domain" description="N-acetyltransferase" evidence="1">
    <location>
        <begin position="171"/>
        <end position="329"/>
    </location>
</feature>
<evidence type="ECO:0000313" key="2">
    <source>
        <dbReference type="EMBL" id="MXO67640.1"/>
    </source>
</evidence>
<organism evidence="2 3">
    <name type="scientific">Pelagerythrobacter marinus</name>
    <dbReference type="NCBI Taxonomy" id="538382"/>
    <lineage>
        <taxon>Bacteria</taxon>
        <taxon>Pseudomonadati</taxon>
        <taxon>Pseudomonadota</taxon>
        <taxon>Alphaproteobacteria</taxon>
        <taxon>Sphingomonadales</taxon>
        <taxon>Erythrobacteraceae</taxon>
        <taxon>Pelagerythrobacter</taxon>
    </lineage>
</organism>
<dbReference type="PROSITE" id="PS51186">
    <property type="entry name" value="GNAT"/>
    <property type="match status" value="1"/>
</dbReference>
<dbReference type="Gene3D" id="3.40.630.30">
    <property type="match status" value="1"/>
</dbReference>
<dbReference type="Pfam" id="PF13480">
    <property type="entry name" value="Acetyltransf_6"/>
    <property type="match status" value="1"/>
</dbReference>
<protein>
    <submittedName>
        <fullName evidence="2">GNAT family N-acetyltransferase</fullName>
    </submittedName>
</protein>
<reference evidence="2 3" key="1">
    <citation type="submission" date="2019-12" db="EMBL/GenBank/DDBJ databases">
        <title>Genomic-based taxomic classification of the family Erythrobacteraceae.</title>
        <authorList>
            <person name="Xu L."/>
        </authorList>
    </citation>
    <scope>NUCLEOTIDE SEQUENCE [LARGE SCALE GENOMIC DNA]</scope>
    <source>
        <strain evidence="2 3">H32</strain>
    </source>
</reference>
<proteinExistence type="predicted"/>
<sequence>MIAASYHDRVNVLQGTIADATCPFDRPEWFALLAESGLVPTIAVAGDGAARAALPLTRANGRLEALRNWYSFTWRPLADGGADDTERLLAALAADLRGRTHRVTAWPVPDEDGSASLLERAFRAAGWHVLREQCDHNHVFEVRGRSFAEYWADRPGRMRTTLKRKGRKVDVSIRQRFDEDDWAAYEAIYARSWKPEEGSPDLLRRFARQEGAAGRIRLAIARHGDVPVAAQFWTVEGGTAYIHKLAHLEEHKALSAGTTLTAALFEHVIDRDKVGWVDFGTGNDRYKADWMEIVRPRFRIDCLDPRQPRAWPALARRRARRLASSVRRG</sequence>
<evidence type="ECO:0000313" key="3">
    <source>
        <dbReference type="Proteomes" id="UP000444401"/>
    </source>
</evidence>
<dbReference type="InterPro" id="IPR016181">
    <property type="entry name" value="Acyl_CoA_acyltransferase"/>
</dbReference>
<accession>A0ABW9UVN0</accession>